<feature type="compositionally biased region" description="Low complexity" evidence="13">
    <location>
        <begin position="4722"/>
        <end position="4737"/>
    </location>
</feature>
<dbReference type="InterPro" id="IPR011992">
    <property type="entry name" value="EF-hand-dom_pair"/>
</dbReference>
<dbReference type="InterPro" id="IPR009291">
    <property type="entry name" value="Vps62"/>
</dbReference>
<reference evidence="17" key="1">
    <citation type="submission" date="2017-04" db="EMBL/GenBank/DDBJ databases">
        <title>Population genomics of picophytoplankton unveils novel chromosome hypervariability.</title>
        <authorList>
            <consortium name="DOE Joint Genome Institute"/>
            <person name="Blanc-Mathieu R."/>
            <person name="Krasovec M."/>
            <person name="Hebrard M."/>
            <person name="Yau S."/>
            <person name="Desgranges E."/>
            <person name="Martin J."/>
            <person name="Schackwitz W."/>
            <person name="Kuo A."/>
            <person name="Salin G."/>
            <person name="Donnadieu C."/>
            <person name="Desdevises Y."/>
            <person name="Sanchez-Ferandin S."/>
            <person name="Moreau H."/>
            <person name="Rivals E."/>
            <person name="Grigoriev I.V."/>
            <person name="Grimsley N."/>
            <person name="Eyre-Walker A."/>
            <person name="Piganeau G."/>
        </authorList>
    </citation>
    <scope>NUCLEOTIDE SEQUENCE [LARGE SCALE GENOMIC DNA]</scope>
    <source>
        <strain evidence="17">RCC 1115</strain>
    </source>
</reference>
<dbReference type="GO" id="GO:0005737">
    <property type="term" value="C:cytoplasm"/>
    <property type="evidence" value="ECO:0007669"/>
    <property type="project" value="TreeGrafter"/>
</dbReference>
<dbReference type="Pfam" id="PF12359">
    <property type="entry name" value="DUF3645"/>
    <property type="match status" value="1"/>
</dbReference>
<evidence type="ECO:0000259" key="16">
    <source>
        <dbReference type="PROSITE" id="PS50222"/>
    </source>
</evidence>
<evidence type="ECO:0000256" key="7">
    <source>
        <dbReference type="ARBA" id="ARBA00022786"/>
    </source>
</evidence>
<evidence type="ECO:0000259" key="15">
    <source>
        <dbReference type="PROSITE" id="PS50003"/>
    </source>
</evidence>
<comment type="catalytic activity">
    <reaction evidence="1">
        <text>Thiol-dependent hydrolysis of ester, thioester, amide, peptide and isopeptide bonds formed by the C-terminal Gly of ubiquitin (a 76-residue protein attached to proteins as an intracellular targeting signal).</text>
        <dbReference type="EC" id="3.4.19.12"/>
    </reaction>
</comment>
<evidence type="ECO:0000256" key="9">
    <source>
        <dbReference type="ARBA" id="ARBA00022807"/>
    </source>
</evidence>
<keyword evidence="9" id="KW-0788">Thiol protease</keyword>
<dbReference type="SMART" id="SM00054">
    <property type="entry name" value="EFh"/>
    <property type="match status" value="3"/>
</dbReference>
<feature type="region of interest" description="Disordered" evidence="13">
    <location>
        <begin position="4362"/>
        <end position="4395"/>
    </location>
</feature>
<feature type="transmembrane region" description="Helical" evidence="14">
    <location>
        <begin position="105"/>
        <end position="126"/>
    </location>
</feature>
<organism evidence="17">
    <name type="scientific">Ostreococcus tauri</name>
    <name type="common">Marine green alga</name>
    <dbReference type="NCBI Taxonomy" id="70448"/>
    <lineage>
        <taxon>Eukaryota</taxon>
        <taxon>Viridiplantae</taxon>
        <taxon>Chlorophyta</taxon>
        <taxon>Mamiellophyceae</taxon>
        <taxon>Mamiellales</taxon>
        <taxon>Bathycoccaceae</taxon>
        <taxon>Ostreococcus</taxon>
    </lineage>
</organism>
<dbReference type="Pfam" id="PF13499">
    <property type="entry name" value="EF-hand_7"/>
    <property type="match status" value="1"/>
</dbReference>
<evidence type="ECO:0000256" key="1">
    <source>
        <dbReference type="ARBA" id="ARBA00000707"/>
    </source>
</evidence>
<keyword evidence="11 14" id="KW-1133">Transmembrane helix</keyword>
<dbReference type="Gene3D" id="1.10.238.10">
    <property type="entry name" value="EF-hand"/>
    <property type="match status" value="2"/>
</dbReference>
<dbReference type="PROSITE" id="PS00018">
    <property type="entry name" value="EF_HAND_1"/>
    <property type="match status" value="1"/>
</dbReference>
<dbReference type="eggNOG" id="ENOG502QUFK">
    <property type="taxonomic scope" value="Eukaryota"/>
</dbReference>
<dbReference type="SMART" id="SM00233">
    <property type="entry name" value="PH"/>
    <property type="match status" value="1"/>
</dbReference>
<feature type="domain" description="PH" evidence="15">
    <location>
        <begin position="169"/>
        <end position="298"/>
    </location>
</feature>
<evidence type="ECO:0000313" key="17">
    <source>
        <dbReference type="EMBL" id="OUS49658.1"/>
    </source>
</evidence>
<dbReference type="Pfam" id="PF00169">
    <property type="entry name" value="PH"/>
    <property type="match status" value="1"/>
</dbReference>
<dbReference type="EC" id="3.4.19.12" evidence="4"/>
<dbReference type="PROSITE" id="PS50222">
    <property type="entry name" value="EF_HAND_2"/>
    <property type="match status" value="2"/>
</dbReference>
<evidence type="ECO:0000256" key="8">
    <source>
        <dbReference type="ARBA" id="ARBA00022801"/>
    </source>
</evidence>
<feature type="domain" description="EF-hand" evidence="16">
    <location>
        <begin position="3951"/>
        <end position="3986"/>
    </location>
</feature>
<accession>A0A1Y5IJB6</accession>
<evidence type="ECO:0000256" key="3">
    <source>
        <dbReference type="ARBA" id="ARBA00005467"/>
    </source>
</evidence>
<dbReference type="GO" id="GO:0005634">
    <property type="term" value="C:nucleus"/>
    <property type="evidence" value="ECO:0007669"/>
    <property type="project" value="TreeGrafter"/>
</dbReference>
<feature type="region of interest" description="Disordered" evidence="13">
    <location>
        <begin position="4697"/>
        <end position="4737"/>
    </location>
</feature>
<dbReference type="InterPro" id="IPR011993">
    <property type="entry name" value="PH-like_dom_sf"/>
</dbReference>
<dbReference type="Gene3D" id="2.30.29.30">
    <property type="entry name" value="Pleckstrin-homology domain (PH domain)/Phosphotyrosine-binding domain (PTB)"/>
    <property type="match status" value="1"/>
</dbReference>
<comment type="subcellular location">
    <subcellularLocation>
        <location evidence="2">Membrane</location>
        <topology evidence="2">Multi-pass membrane protein</topology>
    </subcellularLocation>
</comment>
<dbReference type="InterPro" id="IPR018247">
    <property type="entry name" value="EF_Hand_1_Ca_BS"/>
</dbReference>
<dbReference type="SUPFAM" id="SSF47473">
    <property type="entry name" value="EF-hand"/>
    <property type="match status" value="1"/>
</dbReference>
<dbReference type="InterPro" id="IPR008564">
    <property type="entry name" value="TVP23-like"/>
</dbReference>
<evidence type="ECO:0000256" key="6">
    <source>
        <dbReference type="ARBA" id="ARBA00022692"/>
    </source>
</evidence>
<gene>
    <name evidence="17" type="ORF">BE221DRAFT_143603</name>
</gene>
<dbReference type="GO" id="GO:0071947">
    <property type="term" value="P:protein deubiquitination involved in ubiquitin-dependent protein catabolic process"/>
    <property type="evidence" value="ECO:0007669"/>
    <property type="project" value="TreeGrafter"/>
</dbReference>
<dbReference type="GO" id="GO:0004843">
    <property type="term" value="F:cysteine-type deubiquitinase activity"/>
    <property type="evidence" value="ECO:0007669"/>
    <property type="project" value="UniProtKB-EC"/>
</dbReference>
<evidence type="ECO:0000256" key="14">
    <source>
        <dbReference type="SAM" id="Phobius"/>
    </source>
</evidence>
<dbReference type="Pfam" id="PF12340">
    <property type="entry name" value="DUF3638"/>
    <property type="match status" value="1"/>
</dbReference>
<dbReference type="PROSITE" id="PS50003">
    <property type="entry name" value="PH_DOMAIN"/>
    <property type="match status" value="1"/>
</dbReference>
<evidence type="ECO:0000256" key="5">
    <source>
        <dbReference type="ARBA" id="ARBA00022670"/>
    </source>
</evidence>
<sequence>MATIEIAPETTGHPVTLLAFVCLKAAPVVMYVTCELVSGDFTRNFIACAVALAIDFWTTKNVAGRKLVGLRYWNEIDEHTGESKWRFESRDERGMATVSARERGAFWAALYGATAGWTVLLIGALAAFEFNYALVPALAVTLAVTNLVGYVKCSKDQKEQISQLATSASAVIQSWLTKRGGKDLYGKTTWRLRYFALRSPRHARERACVRYFANEPADASESAAKGEFAITGSSEARILDTEDALTEFGLKPSKHKGKRLFAFQSDPGEKGRSAAIVVEAEDLATLQRWVTALREAISAARSLENEAASKGGLAAVSARAEDEEQAALKGKNFRGTLELAGLCGPLGGGALPVHMDACWENMTFVDLMADSCLNENFGHSRRSKYVRETLSALVDSAITVGRCLGASTLPMSQPESNAMSTIRRALDDMLSLARLMPVGTKDNNLFVSFLSALSDRIRLLRAGEIVMVPGGWSNEQGGAAVIYTIHRLPGNFVISLTNCGDGVEFHPVHADPAKDSFKYIHTVQLMEVPIASAHDSSAWALLFRPLIFPTDAAKAKDMIYNKILPMMNGRPLMAAVGSKPLRTVKFAKQPRGGDSSGVFTAMEAARCGLASLGCPPFRADALVNLGVRFVMLEEARRDLERVNMISASALVTLQAACRNVAEHAANHADLCVAAEEASGTNDTRKSTVPSETLAHVLRSVEAVMQRTKVLHSATTLPPALQPPQVPHAACTQPLFNRLAVEESVEHLAGAAKMPPIIRPVELTLVPDAVAQLDQVPKALRDALHCCTILANQADLMPNSYALRVSLLVHLFLHVLPAPLPLTHPERDTKCFWHATPTTYEIQAEILRSLNLLLRHFSAAALSISVTQTFDAARLLTVANFAAIADATLRLKVTDAPSAFTQHYAGYTEGPVEPFGFEAGPFAVEAEYLRFHCPERTIRLTQTLDYFHSLSKTISEDHMVYRWENENAGGMSFGIGEARLIDQVCLQMGFDRNMPDYLAKFHSGEMREFVDMYPEMIALRDIVFMFKLLMAPTSDDLPGLARWKPIDAALEWEVTKRGGYFDLSVQAFGRSLVIQPWQEPVVEEGASVSTGWRNILGGGFLAKMRDRRPRCPPSGANPSNLAGTRIDTEEDVLHLRDVPTFENLLKPSESELLLTYLTAPMIRLPLTMKLFSDPTRVRGLTHKDIQSILDAVTFEPGPWAPPERADVPKEIPAPTRAHMATPSGLLIHELINCPGPLADSAEELLALSLELDTGRHDAPSAQGVLFACRMLTRLMAFIEVIFRANSLDPEFTTSTGFTRGLECSKESLVSLTEIKTRIKKALFERCRPVLRRWLRHAVKKNAVRPACALHAHLAYMYYWTPKCEIDKQAASTILTAQQYIFVNYQFVDTPDGSETTSRKLAENSDMSGVDTGLGFTPTEIFDLFQRKRRSVLEWAAANPQDANSVLEHVVKALTTKKSGGSDSPKNVLDVADAFDSKRAWRRAPGTGGAGRFVSYVSDISFAEIAARDKQNAQLILRNHKHYGEWLLETTLQTFDMEINTQLGEFTVRKNRLRHLEASIREMPDFQAALGPVLSKRGIETSHFQELSKGEHTSGDSGDVIHCAEVKSTEHRIWMRLVGLSHDVQVWDQDLRPPVNDFTRPMTSKVKVNVQALDLLGRAVGAGGLDPCEEWILALLNPIIKGPGAGYLHGVELLLPKHTIRGPVARLAGTGAPENTVSEPWSFWKKKPAITTGDDRRMEDAKQLLTEVVVVRQPPLVQVFRVESYGRQWRRSLVFASNASFCLADIDPDGQPILTDENERFLLSAARLGSRAPSLVVTRLINGLIGRESFVPMRHLRGLLPQVLLDQYQFWRSETSGDLFGTANENVPHPNTMIHVRLAYAENALYDNGHVVDARAIVRRLPTVDTNGSPRMPALDGSYVEGQLTLVDLLYGPAIAGEQGQSLMTLTKSLAAVEGLANSLVWSSKRGLENGPTEQVPAFCDISRIELPRLGISFNAIPTGGSIRLECEEHAGLFLAQRRNAALEILLTGLPHALLLEARDGSLSVLLSARAIPRPAATPTEFVEGASTGLGSDLIIDRWSTQWVENLGETKHYVYPVHASHTTICATSMPAALYLAILRFIGRDYVTVLRLAELCVSEAQPSPEEAQLWDALAHACSLDPSPDATAVRVKLALMVKDTPIEPRLAAKWPSVVDVLSYVNAWSFISAKCRLTAQEELAAIENLGTESMKKTKRSKFKAMLSALFPGSRKITAQEMNMDPLKTPELLNRAGYLRQLVGGIARMSAGSSPTSTGFPLVFPTLPEFSKFDTVDDLTGLSEKVTGEGPLGKLAGLIQTYNRPDDVSVNGSQALALIGKWIDKEKFNLDGNLGFPLFFELLTGTLPMRILPSDSPHRWGCVLLRFVPIEQSMKQGTLMSTLRMLSSSPEIARDCPRMEEQSVGQRFSAMFTSDGAIGQLLRKVRPYLQQRKDELPPRITWIGKEYVPASIFECDAQTWARTIATGGRWALTRFMNTSCSERQFHVQPLGQTEMAGATVWNGKTLQHVDMTMLVKRPLGVLDLNKYVIPLTEDRADELAEAAALGGVGGLPFDVNQHPAATTSVARQMMNRLRADVTGAAEKAKDRKATGEFSAVTLKGFAPSDTAAIASEAGAGRAGSAAGNARTVLRELLEAIRLLTANDKAAASEAMSAAIATANGLRKDAESGTKMLRLGLQRRAGAWAEVTFEDLVECLTCEGGEHILARLSPDVKAKQITDALHLASQAAAAMVADTLIALTNCAKAAAVDGIDSVDRDLRLRAFAIAELLSVERHYFQADDANPFNKVKTLMFDPRLLVYEYSQSIVLRKRQVELTRDFIATAEQGGGQCAQMLMGEGKTTVVCPLLGFILAKSSSLVVQVVPHALLEFSRSTLRKAYSGVIRRSVVTLEFNRYTSLADGAILSTLRKAKENRAIVIASPTSIKSLALKFLEVCHLLDQSYIADRDGKAGGILAQGQDIVNRVFGSKSRSERVADAGGLTIEEMNTLRSEALAAVEIFEIFQTGTLILDEVDLILHPLKSELNWPMGRRVPLDFSTAIAGDGLRWKLPYFILDAVFAVAYGRSTVSEAEGSQEALDLLDSIREVVRGAIASKQVQTSPHLTLLDKSWYQDVLRPLLAQWTSIWLRAHGALRGMSEALVMAYLLCGSGQAEAKVALNRTSDDEAIKMTNLARDWLCSLLPHILTKVNRVTFGLLQPADVTLLEAITGSRLPKSRRLLAVPFIGKDIPSRTNEFSHPDVVLGLTTCAYRLEGLRRTDFKQMLLVLMKEYDNESDPPHKRPSSRRWADWIRTTGKRVRGEARAEAALNARRRGVTQQASATAAGDIRGIAWLDDDTIHGLQDDEIWPLSLIDVRDHDQIEELYQLLRNTPPCVEYYLNTFVFPETAQHQNLKLSATGQELGGNILFPNRLGFSGTPSDLLPLELGAPRYEPGSDAKMLAYLTDPETVTIMPMGSDWNVSALLTSVASADPPIRALIDTGALVTGMSNLDVARFLLEKGLKWAEGCVFLDENDRQMIVMRRGWEVIPLQRVAAMPMSKRFTFYDQVHTTGMDIKQAAAAQAAITLGKDMILRDYAQGAWRMRGLGRGQTLKVIMIPEVARLISHEVAKGGGQIASTRDAETTTMSADDAVKRTLRDITAWLVVNSMRSENIQAGLLAEQRAANIWRKHSYRKLIAAPTAPGTAKAEGIIHACLDVFRERVSYVVANIIPTSTSPSEKLALSVQQYLHMLDDNPRAKEQLKAIVDDLTQMEQTTNAALRQIRAGTYMTQGAAESGDQGLVGALEQALDLEQVQENEEEQENEQEQEQEKEEEREEEIIEETPEPMKFLRDDERQLSWDYETLCDAPSARTQGFYPLKTFKVHKGVGKTTAPLDFPGYLFLSKNYFREGWALNGHRRLKNLTIVLDWVPDSSALAIDTNASAGNTFTVAQESALRTAFEMFDTSGNGRLQESDLKEVLREIDACVEDDELKLQQMAREVAEESRTFQTGMSSTGTSFEELKRVLRSKNIYSLQRGRHYVALSLAEAESLRVVMHLTKKNSHDGRLVPSKLAETGLRIGGGTLLDTTAGYTPAQVFQGATAEQCFRFLDSQTDFEDREISLLVRALQGSDCEMRAAFFEAVRACRRRAKIPWASTPLAKVLTTPDEFHLLATRALVARVRMALKAKRMRLLDAFRAFDGEHIGRLTYEALYGGLSWLGLSLTSAQMLELAHRVDKTKDGYISREEFEEAFGPDEDWILDGDSTIETIKMRTELPAPAASKWTPAPASVQVTTPKLGEVSLMDILGDVGSASGSHASSSSGKAPEETQMRVVSTENMSIDDGTGLGDWGTFGMAATLPNVEKKKPQSLSAAPKPSANDPFGLGPPTGVSSSAFEDWLSGGSGDIVGGGSLNDPLGASGKANNTSDGWDGGDMIQLDTSTGAIAAPAREKIQARAIVDPAREAETQKNRQVDSKLTNSVLNGFQVTVVHQKSFEKVWTSDGTATLTKGSVWAASLGKSTLKKKVERVSLGHYASPHFSQPKPAPFVVEITDINAYALTGSAYMPRVLERMFAYPVRFRQIWGQEWKATSLYAWSPVPPPGFVAVGMALTRKPQPPDLSSIRCLPEQWAVKPSVEPQFVWSNEGSGGRPASIWLVNSLGLLHVTIGHNPPPARDLWDIKRGQLSADQVVKYRPSAPVVQTTYGGTGISSDSFDDRRYQPPPRPGTSSGSSAPPGIGSLI</sequence>
<evidence type="ECO:0000256" key="10">
    <source>
        <dbReference type="ARBA" id="ARBA00022837"/>
    </source>
</evidence>
<keyword evidence="7" id="KW-0833">Ubl conjugation pathway</keyword>
<evidence type="ECO:0000256" key="11">
    <source>
        <dbReference type="ARBA" id="ARBA00022989"/>
    </source>
</evidence>
<keyword evidence="6 14" id="KW-0812">Transmembrane</keyword>
<dbReference type="PANTHER" id="PTHR13367:SF28">
    <property type="entry name" value="UBIQUITIN THIOESTERASE ZRANB1"/>
    <property type="match status" value="1"/>
</dbReference>
<dbReference type="InterPro" id="IPR022099">
    <property type="entry name" value="DUF3638"/>
</dbReference>
<keyword evidence="12 14" id="KW-0472">Membrane</keyword>
<comment type="similarity">
    <text evidence="3">Belongs to the TVP23 family.</text>
</comment>
<feature type="domain" description="EF-hand" evidence="16">
    <location>
        <begin position="4222"/>
        <end position="4257"/>
    </location>
</feature>
<dbReference type="PANTHER" id="PTHR13367">
    <property type="entry name" value="UBIQUITIN THIOESTERASE"/>
    <property type="match status" value="1"/>
</dbReference>
<keyword evidence="10" id="KW-0106">Calcium</keyword>
<dbReference type="Pfam" id="PF06101">
    <property type="entry name" value="Vps62"/>
    <property type="match status" value="1"/>
</dbReference>
<dbReference type="InterPro" id="IPR001849">
    <property type="entry name" value="PH_domain"/>
</dbReference>
<dbReference type="EMBL" id="KZ155771">
    <property type="protein sequence ID" value="OUS49658.1"/>
    <property type="molecule type" value="Genomic_DNA"/>
</dbReference>
<dbReference type="CDD" id="cd00821">
    <property type="entry name" value="PH"/>
    <property type="match status" value="1"/>
</dbReference>
<proteinExistence type="inferred from homology"/>
<keyword evidence="8" id="KW-0378">Hydrolase</keyword>
<dbReference type="InterPro" id="IPR051346">
    <property type="entry name" value="OTU_Deubiquitinase"/>
</dbReference>
<dbReference type="Proteomes" id="UP000195557">
    <property type="component" value="Unassembled WGS sequence"/>
</dbReference>
<dbReference type="GO" id="GO:0070530">
    <property type="term" value="F:K63-linked polyubiquitin modification-dependent protein binding"/>
    <property type="evidence" value="ECO:0007669"/>
    <property type="project" value="TreeGrafter"/>
</dbReference>
<dbReference type="GO" id="GO:0005509">
    <property type="term" value="F:calcium ion binding"/>
    <property type="evidence" value="ECO:0007669"/>
    <property type="project" value="InterPro"/>
</dbReference>
<dbReference type="GO" id="GO:0016020">
    <property type="term" value="C:membrane"/>
    <property type="evidence" value="ECO:0007669"/>
    <property type="project" value="UniProtKB-SubCell"/>
</dbReference>
<dbReference type="Pfam" id="PF05832">
    <property type="entry name" value="DUF846"/>
    <property type="match status" value="1"/>
</dbReference>
<protein>
    <recommendedName>
        <fullName evidence="4">ubiquitinyl hydrolase 1</fullName>
        <ecNumber evidence="4">3.4.19.12</ecNumber>
    </recommendedName>
</protein>
<evidence type="ECO:0000256" key="12">
    <source>
        <dbReference type="ARBA" id="ARBA00023136"/>
    </source>
</evidence>
<evidence type="ECO:0000256" key="4">
    <source>
        <dbReference type="ARBA" id="ARBA00012759"/>
    </source>
</evidence>
<feature type="region of interest" description="Disordered" evidence="13">
    <location>
        <begin position="3815"/>
        <end position="3844"/>
    </location>
</feature>
<dbReference type="InterPro" id="IPR022105">
    <property type="entry name" value="DUF3645"/>
</dbReference>
<feature type="compositionally biased region" description="Polar residues" evidence="13">
    <location>
        <begin position="4697"/>
        <end position="4708"/>
    </location>
</feature>
<evidence type="ECO:0000256" key="13">
    <source>
        <dbReference type="SAM" id="MobiDB-lite"/>
    </source>
</evidence>
<name>A0A1Y5IJB6_OSTTA</name>
<dbReference type="InterPro" id="IPR002048">
    <property type="entry name" value="EF_hand_dom"/>
</dbReference>
<keyword evidence="5" id="KW-0645">Protease</keyword>
<evidence type="ECO:0000256" key="2">
    <source>
        <dbReference type="ARBA" id="ARBA00004141"/>
    </source>
</evidence>
<dbReference type="SUPFAM" id="SSF50729">
    <property type="entry name" value="PH domain-like"/>
    <property type="match status" value="1"/>
</dbReference>